<dbReference type="GO" id="GO:1990429">
    <property type="term" value="C:peroxisomal importomer complex"/>
    <property type="evidence" value="ECO:0007669"/>
    <property type="project" value="TreeGrafter"/>
</dbReference>
<gene>
    <name evidence="14" type="ORF">BOKJ2_LOCUS11313</name>
</gene>
<evidence type="ECO:0000313" key="14">
    <source>
        <dbReference type="EMBL" id="CAD5224907.1"/>
    </source>
</evidence>
<feature type="coiled-coil region" evidence="11">
    <location>
        <begin position="116"/>
        <end position="143"/>
    </location>
</feature>
<dbReference type="GO" id="GO:0005778">
    <property type="term" value="C:peroxisomal membrane"/>
    <property type="evidence" value="ECO:0007669"/>
    <property type="project" value="UniProtKB-SubCell"/>
</dbReference>
<dbReference type="Proteomes" id="UP000783686">
    <property type="component" value="Unassembled WGS sequence"/>
</dbReference>
<comment type="similarity">
    <text evidence="1 10">Belongs to the peroxin-14 family.</text>
</comment>
<dbReference type="EMBL" id="CAJFDH010000005">
    <property type="protein sequence ID" value="CAD5224907.1"/>
    <property type="molecule type" value="Genomic_DNA"/>
</dbReference>
<evidence type="ECO:0000256" key="2">
    <source>
        <dbReference type="ARBA" id="ARBA00022448"/>
    </source>
</evidence>
<feature type="region of interest" description="Disordered" evidence="12">
    <location>
        <begin position="205"/>
        <end position="235"/>
    </location>
</feature>
<comment type="function">
    <text evidence="10">Component of the PEX13-PEX14 docking complex, a translocon channel that specifically mediates the import of peroxisomal cargo proteins bound to PEX5 receptor. The PEX13-PEX14 docking complex forms a large import pore which can be opened to a diameter of about 9 nm. Mechanistically, PEX5 receptor along with cargo proteins associates with the PEX14 subunit of the PEX13-PEX14 docking complex in the cytosol, leading to the insertion of the receptor into the organelle membrane with the concomitant translocation of the cargo into the peroxisome matrix.</text>
</comment>
<keyword evidence="5 10" id="KW-0472">Membrane</keyword>
<evidence type="ECO:0000256" key="5">
    <source>
        <dbReference type="ARBA" id="ARBA00023136"/>
    </source>
</evidence>
<comment type="caution">
    <text evidence="14">The sequence shown here is derived from an EMBL/GenBank/DDBJ whole genome shotgun (WGS) entry which is preliminary data.</text>
</comment>
<evidence type="ECO:0000256" key="11">
    <source>
        <dbReference type="SAM" id="Coils"/>
    </source>
</evidence>
<evidence type="ECO:0000256" key="9">
    <source>
        <dbReference type="ARBA" id="ARBA00046271"/>
    </source>
</evidence>
<evidence type="ECO:0000256" key="4">
    <source>
        <dbReference type="ARBA" id="ARBA00023010"/>
    </source>
</evidence>
<dbReference type="Pfam" id="PF04695">
    <property type="entry name" value="Pex14_N"/>
    <property type="match status" value="1"/>
</dbReference>
<dbReference type="InterPro" id="IPR036388">
    <property type="entry name" value="WH-like_DNA-bd_sf"/>
</dbReference>
<reference evidence="14" key="1">
    <citation type="submission" date="2020-09" db="EMBL/GenBank/DDBJ databases">
        <authorList>
            <person name="Kikuchi T."/>
        </authorList>
    </citation>
    <scope>NUCLEOTIDE SEQUENCE</scope>
    <source>
        <strain evidence="14">SH1</strain>
    </source>
</reference>
<protein>
    <recommendedName>
        <fullName evidence="7 10">Peroxisomal membrane protein PEX14</fullName>
    </recommendedName>
    <alternativeName>
        <fullName evidence="8 10">Peroxin-14</fullName>
    </alternativeName>
</protein>
<organism evidence="14 15">
    <name type="scientific">Bursaphelenchus okinawaensis</name>
    <dbReference type="NCBI Taxonomy" id="465554"/>
    <lineage>
        <taxon>Eukaryota</taxon>
        <taxon>Metazoa</taxon>
        <taxon>Ecdysozoa</taxon>
        <taxon>Nematoda</taxon>
        <taxon>Chromadorea</taxon>
        <taxon>Rhabditida</taxon>
        <taxon>Tylenchina</taxon>
        <taxon>Tylenchomorpha</taxon>
        <taxon>Aphelenchoidea</taxon>
        <taxon>Aphelenchoididae</taxon>
        <taxon>Bursaphelenchus</taxon>
    </lineage>
</organism>
<proteinExistence type="inferred from homology"/>
<dbReference type="Gene3D" id="1.10.10.10">
    <property type="entry name" value="Winged helix-like DNA-binding domain superfamily/Winged helix DNA-binding domain"/>
    <property type="match status" value="1"/>
</dbReference>
<dbReference type="PANTHER" id="PTHR23058">
    <property type="entry name" value="PEROXISOMAL MEMBRANE PROTEIN PEX14"/>
    <property type="match status" value="1"/>
</dbReference>
<feature type="domain" description="Peroxisome membrane anchor protein Pex14p N-terminal" evidence="13">
    <location>
        <begin position="11"/>
        <end position="55"/>
    </location>
</feature>
<dbReference type="OrthoDB" id="441517at2759"/>
<evidence type="ECO:0000256" key="7">
    <source>
        <dbReference type="ARBA" id="ARBA00029502"/>
    </source>
</evidence>
<dbReference type="GO" id="GO:0016560">
    <property type="term" value="P:protein import into peroxisome matrix, docking"/>
    <property type="evidence" value="ECO:0007669"/>
    <property type="project" value="UniProtKB-UniRule"/>
</dbReference>
<dbReference type="InterPro" id="IPR006785">
    <property type="entry name" value="Pex14_N"/>
</dbReference>
<keyword evidence="4" id="KW-0811">Translocation</keyword>
<dbReference type="EMBL" id="CAJFCW020000005">
    <property type="protein sequence ID" value="CAG9120317.1"/>
    <property type="molecule type" value="Genomic_DNA"/>
</dbReference>
<evidence type="ECO:0000256" key="6">
    <source>
        <dbReference type="ARBA" id="ARBA00023140"/>
    </source>
</evidence>
<keyword evidence="2 10" id="KW-0813">Transport</keyword>
<keyword evidence="11" id="KW-0175">Coiled coil</keyword>
<evidence type="ECO:0000256" key="1">
    <source>
        <dbReference type="ARBA" id="ARBA00005443"/>
    </source>
</evidence>
<dbReference type="InterPro" id="IPR025655">
    <property type="entry name" value="PEX14"/>
</dbReference>
<keyword evidence="15" id="KW-1185">Reference proteome</keyword>
<evidence type="ECO:0000259" key="13">
    <source>
        <dbReference type="Pfam" id="PF04695"/>
    </source>
</evidence>
<comment type="subcellular location">
    <subcellularLocation>
        <location evidence="9 10">Peroxisome membrane</location>
    </subcellularLocation>
</comment>
<dbReference type="GO" id="GO:0005102">
    <property type="term" value="F:signaling receptor binding"/>
    <property type="evidence" value="ECO:0007669"/>
    <property type="project" value="TreeGrafter"/>
</dbReference>
<name>A0A811LBK5_9BILA</name>
<dbReference type="PANTHER" id="PTHR23058:SF0">
    <property type="entry name" value="PEROXISOMAL MEMBRANE PROTEIN PEX14"/>
    <property type="match status" value="1"/>
</dbReference>
<feature type="compositionally biased region" description="Polar residues" evidence="12">
    <location>
        <begin position="206"/>
        <end position="217"/>
    </location>
</feature>
<accession>A0A811LBK5</accession>
<evidence type="ECO:0000256" key="3">
    <source>
        <dbReference type="ARBA" id="ARBA00022927"/>
    </source>
</evidence>
<evidence type="ECO:0000313" key="15">
    <source>
        <dbReference type="Proteomes" id="UP000614601"/>
    </source>
</evidence>
<dbReference type="Proteomes" id="UP000614601">
    <property type="component" value="Unassembled WGS sequence"/>
</dbReference>
<dbReference type="AlphaFoldDB" id="A0A811LBK5"/>
<evidence type="ECO:0000256" key="10">
    <source>
        <dbReference type="RuleBase" id="RU367032"/>
    </source>
</evidence>
<evidence type="ECO:0000256" key="12">
    <source>
        <dbReference type="SAM" id="MobiDB-lite"/>
    </source>
</evidence>
<keyword evidence="6 10" id="KW-0576">Peroxisome</keyword>
<evidence type="ECO:0000256" key="8">
    <source>
        <dbReference type="ARBA" id="ARBA00029691"/>
    </source>
</evidence>
<sequence>MSDNEPTTQVRPQFVENARKFLINPKVRSTPLEEQKQFLLDKGVTEDEITEALAKISPGQLAAHQPALPEQVVMMPPPPQNKLLTTLQNFMVVGGASYLAYKFIRSFFLPKFFDILDPEERERQELKTQLNELQNTTKFVMDTVSQTLETVATQQNQLSRALTLLSNQNRDTDIQRIQTDLSVIKSLFLRSDQFPQVPANMKAAGSANNLNGTSTENGVEDIPAWQRQDEQTVAQ</sequence>
<keyword evidence="3 10" id="KW-0653">Protein transport</keyword>